<dbReference type="GO" id="GO:0016747">
    <property type="term" value="F:acyltransferase activity, transferring groups other than amino-acyl groups"/>
    <property type="evidence" value="ECO:0007669"/>
    <property type="project" value="InterPro"/>
</dbReference>
<dbReference type="InterPro" id="IPR000182">
    <property type="entry name" value="GNAT_dom"/>
</dbReference>
<evidence type="ECO:0000256" key="2">
    <source>
        <dbReference type="ARBA" id="ARBA00023315"/>
    </source>
</evidence>
<evidence type="ECO:0000313" key="6">
    <source>
        <dbReference type="Proteomes" id="UP000664209"/>
    </source>
</evidence>
<dbReference type="PANTHER" id="PTHR43877:SF2">
    <property type="entry name" value="AMINOALKYLPHOSPHONATE N-ACETYLTRANSFERASE-RELATED"/>
    <property type="match status" value="1"/>
</dbReference>
<dbReference type="PROSITE" id="PS51186">
    <property type="entry name" value="GNAT"/>
    <property type="match status" value="1"/>
</dbReference>
<keyword evidence="1" id="KW-0808">Transferase</keyword>
<reference evidence="5" key="1">
    <citation type="submission" date="2021-03" db="EMBL/GenBank/DDBJ databases">
        <title>Actinotalea soli sp. nov., isolated from soil.</title>
        <authorList>
            <person name="Ping W."/>
            <person name="Zhang J."/>
        </authorList>
    </citation>
    <scope>NUCLEOTIDE SEQUENCE</scope>
    <source>
        <strain evidence="5">BY-33</strain>
    </source>
</reference>
<dbReference type="InterPro" id="IPR050832">
    <property type="entry name" value="Bact_Acetyltransf"/>
</dbReference>
<keyword evidence="6" id="KW-1185">Reference proteome</keyword>
<dbReference type="InterPro" id="IPR016181">
    <property type="entry name" value="Acyl_CoA_acyltransferase"/>
</dbReference>
<proteinExistence type="predicted"/>
<dbReference type="Proteomes" id="UP000664209">
    <property type="component" value="Unassembled WGS sequence"/>
</dbReference>
<gene>
    <name evidence="5" type="ORF">J4G33_12860</name>
</gene>
<dbReference type="Pfam" id="PF00583">
    <property type="entry name" value="Acetyltransf_1"/>
    <property type="match status" value="1"/>
</dbReference>
<dbReference type="EMBL" id="JAGEMK010000007">
    <property type="protein sequence ID" value="MBO1752697.1"/>
    <property type="molecule type" value="Genomic_DNA"/>
</dbReference>
<sequence length="358" mass="38600">MTGRPASPASTRTDHGRPPTLPGWSAVVPSTAEVPGLTALLRRHELAARGRAAATERDVETSVAGERSDLREHLVLRDEAGVPRAWATVHDRAAARVVISVVVDPDLERAVADPIAADLFAWAATAASDLARGRGVVETQMDSGSFEQDERQQAWLEAAGYALTRTWFQMSRPVTAEDPAPAAAVEPGTGLAVRSVRRGEDGMPEQTDLRTVHDVLEEAFTDHFNYHPETFDQFVTRLREDPGHRWDHWWIAEITDDEGDTGPRPAGALVGSVALGDGTGSEGSYVEYLGVLRSARGRGAAKALLATVIADAAERGRDRVGLEVDADSPTGAVDLYRSTGFVTSYVTQSWHRDLPVTP</sequence>
<keyword evidence="2" id="KW-0012">Acyltransferase</keyword>
<accession>A0A939LQ88</accession>
<organism evidence="5 6">
    <name type="scientific">Actinotalea soli</name>
    <dbReference type="NCBI Taxonomy" id="2819234"/>
    <lineage>
        <taxon>Bacteria</taxon>
        <taxon>Bacillati</taxon>
        <taxon>Actinomycetota</taxon>
        <taxon>Actinomycetes</taxon>
        <taxon>Micrococcales</taxon>
        <taxon>Cellulomonadaceae</taxon>
        <taxon>Actinotalea</taxon>
    </lineage>
</organism>
<evidence type="ECO:0000313" key="5">
    <source>
        <dbReference type="EMBL" id="MBO1752697.1"/>
    </source>
</evidence>
<feature type="domain" description="N-acetyltransferase" evidence="4">
    <location>
        <begin position="210"/>
        <end position="358"/>
    </location>
</feature>
<dbReference type="CDD" id="cd04301">
    <property type="entry name" value="NAT_SF"/>
    <property type="match status" value="1"/>
</dbReference>
<protein>
    <submittedName>
        <fullName evidence="5">GNAT family N-acetyltransferase</fullName>
    </submittedName>
</protein>
<evidence type="ECO:0000256" key="3">
    <source>
        <dbReference type="SAM" id="MobiDB-lite"/>
    </source>
</evidence>
<dbReference type="PANTHER" id="PTHR43877">
    <property type="entry name" value="AMINOALKYLPHOSPHONATE N-ACETYLTRANSFERASE-RELATED-RELATED"/>
    <property type="match status" value="1"/>
</dbReference>
<evidence type="ECO:0000256" key="1">
    <source>
        <dbReference type="ARBA" id="ARBA00022679"/>
    </source>
</evidence>
<dbReference type="Gene3D" id="3.40.630.30">
    <property type="match status" value="1"/>
</dbReference>
<dbReference type="SUPFAM" id="SSF55729">
    <property type="entry name" value="Acyl-CoA N-acyltransferases (Nat)"/>
    <property type="match status" value="1"/>
</dbReference>
<dbReference type="AlphaFoldDB" id="A0A939LQ88"/>
<comment type="caution">
    <text evidence="5">The sequence shown here is derived from an EMBL/GenBank/DDBJ whole genome shotgun (WGS) entry which is preliminary data.</text>
</comment>
<evidence type="ECO:0000259" key="4">
    <source>
        <dbReference type="PROSITE" id="PS51186"/>
    </source>
</evidence>
<name>A0A939LQ88_9CELL</name>
<feature type="region of interest" description="Disordered" evidence="3">
    <location>
        <begin position="1"/>
        <end position="23"/>
    </location>
</feature>